<comment type="caution">
    <text evidence="7">The sequence shown here is derived from an EMBL/GenBank/DDBJ whole genome shotgun (WGS) entry which is preliminary data.</text>
</comment>
<evidence type="ECO:0000256" key="2">
    <source>
        <dbReference type="ARBA" id="ARBA00008854"/>
    </source>
</evidence>
<dbReference type="Gene3D" id="1.20.1440.20">
    <property type="entry name" value="LemA-like domain"/>
    <property type="match status" value="1"/>
</dbReference>
<gene>
    <name evidence="7" type="ORF">H9630_16195</name>
</gene>
<comment type="subcellular location">
    <subcellularLocation>
        <location evidence="1">Membrane</location>
        <topology evidence="1">Single-pass membrane protein</topology>
    </subcellularLocation>
</comment>
<feature type="region of interest" description="Disordered" evidence="6">
    <location>
        <begin position="175"/>
        <end position="194"/>
    </location>
</feature>
<organism evidence="7 8">
    <name type="scientific">Planococcus wigleyi</name>
    <dbReference type="NCBI Taxonomy" id="2762216"/>
    <lineage>
        <taxon>Bacteria</taxon>
        <taxon>Bacillati</taxon>
        <taxon>Bacillota</taxon>
        <taxon>Bacilli</taxon>
        <taxon>Bacillales</taxon>
        <taxon>Caryophanaceae</taxon>
        <taxon>Planococcus</taxon>
    </lineage>
</organism>
<reference evidence="7 8" key="1">
    <citation type="submission" date="2020-08" db="EMBL/GenBank/DDBJ databases">
        <title>A Genomic Blueprint of the Chicken Gut Microbiome.</title>
        <authorList>
            <person name="Gilroy R."/>
            <person name="Ravi A."/>
            <person name="Getino M."/>
            <person name="Pursley I."/>
            <person name="Horton D.L."/>
            <person name="Alikhan N.-F."/>
            <person name="Baker D."/>
            <person name="Gharbi K."/>
            <person name="Hall N."/>
            <person name="Watson M."/>
            <person name="Adriaenssens E.M."/>
            <person name="Foster-Nyarko E."/>
            <person name="Jarju S."/>
            <person name="Secka A."/>
            <person name="Antonio M."/>
            <person name="Oren A."/>
            <person name="Chaudhuri R."/>
            <person name="La Ragione R.M."/>
            <person name="Hildebrand F."/>
            <person name="Pallen M.J."/>
        </authorList>
    </citation>
    <scope>NUCLEOTIDE SEQUENCE [LARGE SCALE GENOMIC DNA]</scope>
    <source>
        <strain evidence="7 8">Sa1BUA13</strain>
    </source>
</reference>
<dbReference type="Proteomes" id="UP000658980">
    <property type="component" value="Unassembled WGS sequence"/>
</dbReference>
<comment type="similarity">
    <text evidence="2">Belongs to the LemA family.</text>
</comment>
<keyword evidence="4" id="KW-1133">Transmembrane helix</keyword>
<keyword evidence="5" id="KW-0472">Membrane</keyword>
<dbReference type="InterPro" id="IPR045584">
    <property type="entry name" value="Pilin-like"/>
</dbReference>
<dbReference type="InterPro" id="IPR023353">
    <property type="entry name" value="LemA-like_dom_sf"/>
</dbReference>
<dbReference type="InterPro" id="IPR007156">
    <property type="entry name" value="MamQ_LemA"/>
</dbReference>
<proteinExistence type="inferred from homology"/>
<evidence type="ECO:0000256" key="3">
    <source>
        <dbReference type="ARBA" id="ARBA00022692"/>
    </source>
</evidence>
<evidence type="ECO:0000256" key="4">
    <source>
        <dbReference type="ARBA" id="ARBA00022989"/>
    </source>
</evidence>
<keyword evidence="8" id="KW-1185">Reference proteome</keyword>
<dbReference type="PANTHER" id="PTHR34478">
    <property type="entry name" value="PROTEIN LEMA"/>
    <property type="match status" value="1"/>
</dbReference>
<dbReference type="SUPFAM" id="SSF54523">
    <property type="entry name" value="Pili subunits"/>
    <property type="match status" value="1"/>
</dbReference>
<dbReference type="PANTHER" id="PTHR34478:SF2">
    <property type="entry name" value="MEMBRANE PROTEIN"/>
    <property type="match status" value="1"/>
</dbReference>
<sequence>MRKLLIPIIIVIALIAIVAAILVPSYNGFVQLEEDVNQSYAQIENQLQRRLDLIPNLVETVKGFADQEQDVIDSVTEARSNLAGAEGVSEQAEADAELSGALSRLLVVVENYPEIRSSENFQQLSDELAGTENRIAVARQDYNATVSEFNRKARSFPGNMIAGIFGFDEKEYFEADPDASEAPEVDFGTDEDEQ</sequence>
<dbReference type="EMBL" id="JACSPU010000006">
    <property type="protein sequence ID" value="MBD8016368.1"/>
    <property type="molecule type" value="Genomic_DNA"/>
</dbReference>
<dbReference type="SUPFAM" id="SSF140478">
    <property type="entry name" value="LemA-like"/>
    <property type="match status" value="1"/>
</dbReference>
<evidence type="ECO:0000256" key="6">
    <source>
        <dbReference type="SAM" id="MobiDB-lite"/>
    </source>
</evidence>
<protein>
    <submittedName>
        <fullName evidence="7">LemA family protein</fullName>
    </submittedName>
</protein>
<dbReference type="RefSeq" id="WP_191716550.1">
    <property type="nucleotide sequence ID" value="NZ_JACSPU010000006.1"/>
</dbReference>
<evidence type="ECO:0000256" key="1">
    <source>
        <dbReference type="ARBA" id="ARBA00004167"/>
    </source>
</evidence>
<accession>A0ABR8WH94</accession>
<dbReference type="Pfam" id="PF04011">
    <property type="entry name" value="LemA"/>
    <property type="match status" value="1"/>
</dbReference>
<keyword evidence="3" id="KW-0812">Transmembrane</keyword>
<evidence type="ECO:0000256" key="5">
    <source>
        <dbReference type="ARBA" id="ARBA00023136"/>
    </source>
</evidence>
<name>A0ABR8WH94_9BACL</name>
<evidence type="ECO:0000313" key="7">
    <source>
        <dbReference type="EMBL" id="MBD8016368.1"/>
    </source>
</evidence>
<evidence type="ECO:0000313" key="8">
    <source>
        <dbReference type="Proteomes" id="UP000658980"/>
    </source>
</evidence>